<feature type="region of interest" description="Disordered" evidence="4">
    <location>
        <begin position="174"/>
        <end position="193"/>
    </location>
</feature>
<dbReference type="GO" id="GO:0017089">
    <property type="term" value="F:glycolipid transfer activity"/>
    <property type="evidence" value="ECO:0007669"/>
    <property type="project" value="TreeGrafter"/>
</dbReference>
<dbReference type="GO" id="GO:0001530">
    <property type="term" value="F:lipopolysaccharide binding"/>
    <property type="evidence" value="ECO:0007669"/>
    <property type="project" value="InterPro"/>
</dbReference>
<comment type="caution">
    <text evidence="6">The sequence shown here is derived from an EMBL/GenBank/DDBJ whole genome shotgun (WGS) entry which is preliminary data.</text>
</comment>
<dbReference type="InterPro" id="IPR052037">
    <property type="entry name" value="LPS_export_LptA"/>
</dbReference>
<evidence type="ECO:0000256" key="4">
    <source>
        <dbReference type="SAM" id="MobiDB-lite"/>
    </source>
</evidence>
<dbReference type="PANTHER" id="PTHR36504:SF1">
    <property type="entry name" value="LIPOPOLYSACCHARIDE EXPORT SYSTEM PROTEIN LPTA"/>
    <property type="match status" value="1"/>
</dbReference>
<evidence type="ECO:0000259" key="5">
    <source>
        <dbReference type="Pfam" id="PF03968"/>
    </source>
</evidence>
<dbReference type="Pfam" id="PF03968">
    <property type="entry name" value="LptD_N"/>
    <property type="match status" value="1"/>
</dbReference>
<accession>A0A1J5S119</accession>
<organism evidence="6">
    <name type="scientific">mine drainage metagenome</name>
    <dbReference type="NCBI Taxonomy" id="410659"/>
    <lineage>
        <taxon>unclassified sequences</taxon>
        <taxon>metagenomes</taxon>
        <taxon>ecological metagenomes</taxon>
    </lineage>
</organism>
<dbReference type="InterPro" id="IPR005653">
    <property type="entry name" value="OstA-like_N"/>
</dbReference>
<evidence type="ECO:0000256" key="2">
    <source>
        <dbReference type="ARBA" id="ARBA00022729"/>
    </source>
</evidence>
<dbReference type="InterPro" id="IPR014340">
    <property type="entry name" value="LptA"/>
</dbReference>
<keyword evidence="2" id="KW-0732">Signal</keyword>
<reference evidence="6" key="1">
    <citation type="submission" date="2016-10" db="EMBL/GenBank/DDBJ databases">
        <title>Sequence of Gallionella enrichment culture.</title>
        <authorList>
            <person name="Poehlein A."/>
            <person name="Muehling M."/>
            <person name="Daniel R."/>
        </authorList>
    </citation>
    <scope>NUCLEOTIDE SEQUENCE</scope>
</reference>
<dbReference type="HAMAP" id="MF_01914">
    <property type="entry name" value="LPS_assembly_LptA"/>
    <property type="match status" value="1"/>
</dbReference>
<feature type="domain" description="Organic solvent tolerance-like N-terminal" evidence="5">
    <location>
        <begin position="34"/>
        <end position="145"/>
    </location>
</feature>
<dbReference type="AlphaFoldDB" id="A0A1J5S119"/>
<keyword evidence="1" id="KW-0813">Transport</keyword>
<dbReference type="GO" id="GO:0009279">
    <property type="term" value="C:cell outer membrane"/>
    <property type="evidence" value="ECO:0007669"/>
    <property type="project" value="TreeGrafter"/>
</dbReference>
<evidence type="ECO:0000256" key="1">
    <source>
        <dbReference type="ARBA" id="ARBA00022448"/>
    </source>
</evidence>
<dbReference type="EMBL" id="MLJW01000081">
    <property type="protein sequence ID" value="OIR01683.1"/>
    <property type="molecule type" value="Genomic_DNA"/>
</dbReference>
<gene>
    <name evidence="6" type="primary">lptA_5</name>
    <name evidence="6" type="ORF">GALL_161850</name>
</gene>
<name>A0A1J5S119_9ZZZZ</name>
<protein>
    <submittedName>
        <fullName evidence="6">Lipopolysaccharide export system protein LptA</fullName>
    </submittedName>
</protein>
<proteinExistence type="inferred from homology"/>
<dbReference type="GO" id="GO:0030288">
    <property type="term" value="C:outer membrane-bounded periplasmic space"/>
    <property type="evidence" value="ECO:0007669"/>
    <property type="project" value="TreeGrafter"/>
</dbReference>
<dbReference type="Gene3D" id="2.60.450.10">
    <property type="entry name" value="Lipopolysaccharide (LPS) transport protein A like domain"/>
    <property type="match status" value="1"/>
</dbReference>
<dbReference type="NCBIfam" id="TIGR03002">
    <property type="entry name" value="outer_YhbN_LptA"/>
    <property type="match status" value="1"/>
</dbReference>
<evidence type="ECO:0000313" key="6">
    <source>
        <dbReference type="EMBL" id="OIR01683.1"/>
    </source>
</evidence>
<feature type="compositionally biased region" description="Low complexity" evidence="4">
    <location>
        <begin position="180"/>
        <end position="193"/>
    </location>
</feature>
<dbReference type="PANTHER" id="PTHR36504">
    <property type="entry name" value="LIPOPOLYSACCHARIDE EXPORT SYSTEM PROTEIN LPTA"/>
    <property type="match status" value="1"/>
</dbReference>
<sequence length="193" mass="20639">MKPATALLILGCLLACPVAALAEKADRDKPVVLEADRITVDDAKNVHIFEGHVQLTQGTLQIRAAKLVVTQDADGFQAGVATGGEDGLAHFRQKRDGSNEYIEGEAERIEYDGKTDKAQFFLRAHIKSGRDEVSGQYISYDGKTENYLVTSGPAGTIAPSVPGQDNRVRAVIQPKRSKAPAKAAPAVTTPAQE</sequence>
<evidence type="ECO:0000256" key="3">
    <source>
        <dbReference type="ARBA" id="ARBA00022764"/>
    </source>
</evidence>
<keyword evidence="3" id="KW-0574">Periplasm</keyword>
<dbReference type="GO" id="GO:0015920">
    <property type="term" value="P:lipopolysaccharide transport"/>
    <property type="evidence" value="ECO:0007669"/>
    <property type="project" value="InterPro"/>
</dbReference>